<gene>
    <name evidence="5" type="ORF">ACJMK2_028086</name>
</gene>
<dbReference type="EMBL" id="JBJQND010000003">
    <property type="protein sequence ID" value="KAL3881681.1"/>
    <property type="molecule type" value="Genomic_DNA"/>
</dbReference>
<dbReference type="AlphaFoldDB" id="A0ABD3X7V6"/>
<dbReference type="Proteomes" id="UP001634394">
    <property type="component" value="Unassembled WGS sequence"/>
</dbReference>
<name>A0ABD3X7V6_SINWO</name>
<evidence type="ECO:0000256" key="2">
    <source>
        <dbReference type="PROSITE-ProRule" id="PRU00104"/>
    </source>
</evidence>
<dbReference type="PROSITE" id="PS50237">
    <property type="entry name" value="HECT"/>
    <property type="match status" value="1"/>
</dbReference>
<protein>
    <recommendedName>
        <fullName evidence="4">HECT domain-containing protein</fullName>
    </recommendedName>
</protein>
<feature type="active site" description="Glycyl thioester intermediate" evidence="2">
    <location>
        <position position="66"/>
    </location>
</feature>
<organism evidence="5 6">
    <name type="scientific">Sinanodonta woodiana</name>
    <name type="common">Chinese pond mussel</name>
    <name type="synonym">Anodonta woodiana</name>
    <dbReference type="NCBI Taxonomy" id="1069815"/>
    <lineage>
        <taxon>Eukaryota</taxon>
        <taxon>Metazoa</taxon>
        <taxon>Spiralia</taxon>
        <taxon>Lophotrochozoa</taxon>
        <taxon>Mollusca</taxon>
        <taxon>Bivalvia</taxon>
        <taxon>Autobranchia</taxon>
        <taxon>Heteroconchia</taxon>
        <taxon>Palaeoheterodonta</taxon>
        <taxon>Unionida</taxon>
        <taxon>Unionoidea</taxon>
        <taxon>Unionidae</taxon>
        <taxon>Unioninae</taxon>
        <taxon>Sinanodonta</taxon>
    </lineage>
</organism>
<comment type="caution">
    <text evidence="5">The sequence shown here is derived from an EMBL/GenBank/DDBJ whole genome shotgun (WGS) entry which is preliminary data.</text>
</comment>
<feature type="chain" id="PRO_5044848930" description="HECT domain-containing protein" evidence="3">
    <location>
        <begin position="26"/>
        <end position="94"/>
    </location>
</feature>
<evidence type="ECO:0000313" key="6">
    <source>
        <dbReference type="Proteomes" id="UP001634394"/>
    </source>
</evidence>
<dbReference type="InterPro" id="IPR000569">
    <property type="entry name" value="HECT_dom"/>
</dbReference>
<reference evidence="5 6" key="1">
    <citation type="submission" date="2024-11" db="EMBL/GenBank/DDBJ databases">
        <title>Chromosome-level genome assembly of the freshwater bivalve Anodonta woodiana.</title>
        <authorList>
            <person name="Chen X."/>
        </authorList>
    </citation>
    <scope>NUCLEOTIDE SEQUENCE [LARGE SCALE GENOMIC DNA]</scope>
    <source>
        <strain evidence="5">MN2024</strain>
        <tissue evidence="5">Gills</tissue>
    </source>
</reference>
<keyword evidence="3" id="KW-0732">Signal</keyword>
<dbReference type="SUPFAM" id="SSF56204">
    <property type="entry name" value="Hect, E3 ligase catalytic domain"/>
    <property type="match status" value="1"/>
</dbReference>
<proteinExistence type="predicted"/>
<evidence type="ECO:0000313" key="5">
    <source>
        <dbReference type="EMBL" id="KAL3881681.1"/>
    </source>
</evidence>
<dbReference type="Pfam" id="PF00632">
    <property type="entry name" value="HECT"/>
    <property type="match status" value="1"/>
</dbReference>
<evidence type="ECO:0000256" key="1">
    <source>
        <dbReference type="ARBA" id="ARBA00022786"/>
    </source>
</evidence>
<sequence>MCEHCYLRTSLLTFLFLFFSAGRLGQVTIERILKFATGASREPLLGFSMNPTIQFAEVMFPSARTCINQLVLPVEIFYYDFFDMAFLNDFFGLE</sequence>
<accession>A0ABD3X7V6</accession>
<evidence type="ECO:0000256" key="3">
    <source>
        <dbReference type="SAM" id="SignalP"/>
    </source>
</evidence>
<keyword evidence="1 2" id="KW-0833">Ubl conjugation pathway</keyword>
<feature type="signal peptide" evidence="3">
    <location>
        <begin position="1"/>
        <end position="25"/>
    </location>
</feature>
<dbReference type="InterPro" id="IPR035983">
    <property type="entry name" value="Hect_E3_ubiquitin_ligase"/>
</dbReference>
<keyword evidence="6" id="KW-1185">Reference proteome</keyword>
<dbReference type="Gene3D" id="3.30.2410.10">
    <property type="entry name" value="Hect, E3 ligase catalytic domain"/>
    <property type="match status" value="1"/>
</dbReference>
<feature type="domain" description="HECT" evidence="4">
    <location>
        <begin position="31"/>
        <end position="73"/>
    </location>
</feature>
<evidence type="ECO:0000259" key="4">
    <source>
        <dbReference type="PROSITE" id="PS50237"/>
    </source>
</evidence>